<sequence length="178" mass="18608">MATLPYVSSEGGPLLVADADALRAWSGAFDDGEDYTRACSALGSGGLASLDGRALVWDIQGGGTAYLTRSDEQSFQLVRFWANAELDDAAIQDCIRLIKPAGEASTVQITAPLAIVVWACEDTRTMAIKSCPGVPEGDWSMGGTVYCFPVKAGTYLAETGSFESADCSAVSLTCTLST</sequence>
<accession>B4D778</accession>
<evidence type="ECO:0000313" key="1">
    <source>
        <dbReference type="EMBL" id="EDY17729.1"/>
    </source>
</evidence>
<dbReference type="InParanoid" id="B4D778"/>
<proteinExistence type="predicted"/>
<gene>
    <name evidence="1" type="ORF">CfE428DRAFT_4768</name>
</gene>
<comment type="caution">
    <text evidence="1">The sequence shown here is derived from an EMBL/GenBank/DDBJ whole genome shotgun (WGS) entry which is preliminary data.</text>
</comment>
<reference evidence="1 2" key="1">
    <citation type="journal article" date="2011" name="J. Bacteriol.">
        <title>Genome sequence of Chthoniobacter flavus Ellin428, an aerobic heterotrophic soil bacterium.</title>
        <authorList>
            <person name="Kant R."/>
            <person name="van Passel M.W."/>
            <person name="Palva A."/>
            <person name="Lucas S."/>
            <person name="Lapidus A."/>
            <person name="Glavina Del Rio T."/>
            <person name="Dalin E."/>
            <person name="Tice H."/>
            <person name="Bruce D."/>
            <person name="Goodwin L."/>
            <person name="Pitluck S."/>
            <person name="Larimer F.W."/>
            <person name="Land M.L."/>
            <person name="Hauser L."/>
            <person name="Sangwan P."/>
            <person name="de Vos W.M."/>
            <person name="Janssen P.H."/>
            <person name="Smidt H."/>
        </authorList>
    </citation>
    <scope>NUCLEOTIDE SEQUENCE [LARGE SCALE GENOMIC DNA]</scope>
    <source>
        <strain evidence="1 2">Ellin428</strain>
    </source>
</reference>
<name>B4D778_9BACT</name>
<dbReference type="Pfam" id="PF15589">
    <property type="entry name" value="Imm21"/>
    <property type="match status" value="1"/>
</dbReference>
<keyword evidence="2" id="KW-1185">Reference proteome</keyword>
<dbReference type="RefSeq" id="WP_006982089.1">
    <property type="nucleotide sequence ID" value="NZ_ABVL01000017.1"/>
</dbReference>
<organism evidence="1 2">
    <name type="scientific">Chthoniobacter flavus Ellin428</name>
    <dbReference type="NCBI Taxonomy" id="497964"/>
    <lineage>
        <taxon>Bacteria</taxon>
        <taxon>Pseudomonadati</taxon>
        <taxon>Verrucomicrobiota</taxon>
        <taxon>Spartobacteria</taxon>
        <taxon>Chthoniobacterales</taxon>
        <taxon>Chthoniobacteraceae</taxon>
        <taxon>Chthoniobacter</taxon>
    </lineage>
</organism>
<protein>
    <submittedName>
        <fullName evidence="1">Uncharacterized protein</fullName>
    </submittedName>
</protein>
<dbReference type="Proteomes" id="UP000005824">
    <property type="component" value="Unassembled WGS sequence"/>
</dbReference>
<dbReference type="EMBL" id="ABVL01000017">
    <property type="protein sequence ID" value="EDY17729.1"/>
    <property type="molecule type" value="Genomic_DNA"/>
</dbReference>
<evidence type="ECO:0000313" key="2">
    <source>
        <dbReference type="Proteomes" id="UP000005824"/>
    </source>
</evidence>
<dbReference type="InterPro" id="IPR028961">
    <property type="entry name" value="Imm21"/>
</dbReference>
<dbReference type="AlphaFoldDB" id="B4D778"/>